<comment type="caution">
    <text evidence="1">The sequence shown here is derived from an EMBL/GenBank/DDBJ whole genome shotgun (WGS) entry which is preliminary data.</text>
</comment>
<accession>A0A831EL51</accession>
<dbReference type="EMBL" id="CAPB01000038">
    <property type="protein sequence ID" value="CCO95086.1"/>
    <property type="molecule type" value="Genomic_DNA"/>
</dbReference>
<sequence length="42" mass="5154">MEINPMIYMHKQHPERIRNDSKMTIIIIYYVVIDKKCRDVFA</sequence>
<name>A0A831EL51_ERWAM</name>
<organism evidence="1 2">
    <name type="scientific">Erwinia amylovora NBRC 12687 = CFBP 1232</name>
    <dbReference type="NCBI Taxonomy" id="1219359"/>
    <lineage>
        <taxon>Bacteria</taxon>
        <taxon>Pseudomonadati</taxon>
        <taxon>Pseudomonadota</taxon>
        <taxon>Gammaproteobacteria</taxon>
        <taxon>Enterobacterales</taxon>
        <taxon>Erwiniaceae</taxon>
        <taxon>Erwinia</taxon>
    </lineage>
</organism>
<reference evidence="1 2" key="1">
    <citation type="submission" date="2012-11" db="EMBL/GenBank/DDBJ databases">
        <authorList>
            <person name="Linke B."/>
        </authorList>
    </citation>
    <scope>NUCLEOTIDE SEQUENCE [LARGE SCALE GENOMIC DNA]</scope>
    <source>
        <strain evidence="2">CFBP 1232</strain>
    </source>
</reference>
<dbReference type="Proteomes" id="UP000013111">
    <property type="component" value="Unassembled WGS sequence"/>
</dbReference>
<reference evidence="1 2" key="2">
    <citation type="submission" date="2013-04" db="EMBL/GenBank/DDBJ databases">
        <title>Comparative genomics of 12 strains of Erwinia amylovora identifies a pan-genome with a large conserved core and provides insights into host specificity.</title>
        <authorList>
            <person name="Mann R.A."/>
            <person name="Smits T.H.M."/>
            <person name="Buehlmann A."/>
            <person name="Blom J."/>
            <person name="Goesmann A."/>
            <person name="Frey J.E."/>
            <person name="Plummer K.M."/>
            <person name="Beer S.V."/>
            <person name="Luck J."/>
            <person name="Duffy B."/>
            <person name="Rodoni B."/>
        </authorList>
    </citation>
    <scope>NUCLEOTIDE SEQUENCE [LARGE SCALE GENOMIC DNA]</scope>
    <source>
        <strain evidence="2">CFBP 1232</strain>
    </source>
</reference>
<dbReference type="AlphaFoldDB" id="A0A831EL51"/>
<evidence type="ECO:0000313" key="2">
    <source>
        <dbReference type="Proteomes" id="UP000013111"/>
    </source>
</evidence>
<proteinExistence type="predicted"/>
<gene>
    <name evidence="1" type="ORF">BN437_3180</name>
</gene>
<evidence type="ECO:0000313" key="1">
    <source>
        <dbReference type="EMBL" id="CCO95086.1"/>
    </source>
</evidence>
<protein>
    <submittedName>
        <fullName evidence="1">Uncharacterized protein</fullName>
    </submittedName>
</protein>